<proteinExistence type="inferred from homology"/>
<evidence type="ECO:0000313" key="7">
    <source>
        <dbReference type="EMBL" id="SMD26994.1"/>
    </source>
</evidence>
<dbReference type="PROSITE" id="PS00166">
    <property type="entry name" value="ENOYL_COA_HYDRATASE"/>
    <property type="match status" value="1"/>
</dbReference>
<accession>A0A1Y5Y802</accession>
<dbReference type="FunFam" id="3.90.226.10:FF:000009">
    <property type="entry name" value="Carnitinyl-CoA dehydratase"/>
    <property type="match status" value="1"/>
</dbReference>
<evidence type="ECO:0000256" key="1">
    <source>
        <dbReference type="ARBA" id="ARBA00005254"/>
    </source>
</evidence>
<dbReference type="CDD" id="cd06558">
    <property type="entry name" value="crotonase-like"/>
    <property type="match status" value="1"/>
</dbReference>
<keyword evidence="3" id="KW-0456">Lyase</keyword>
<reference evidence="7 8" key="1">
    <citation type="submission" date="2017-04" db="EMBL/GenBank/DDBJ databases">
        <authorList>
            <person name="Afonso C.L."/>
            <person name="Miller P.J."/>
            <person name="Scott M.A."/>
            <person name="Spackman E."/>
            <person name="Goraichik I."/>
            <person name="Dimitrov K.M."/>
            <person name="Suarez D.L."/>
            <person name="Swayne D.E."/>
        </authorList>
    </citation>
    <scope>NUCLEOTIDE SEQUENCE [LARGE SCALE GENOMIC DNA]</scope>
    <source>
        <strain evidence="7 8">DSM 43828</strain>
    </source>
</reference>
<dbReference type="AlphaFoldDB" id="A0A1Y5Y802"/>
<evidence type="ECO:0000256" key="6">
    <source>
        <dbReference type="RuleBase" id="RU003707"/>
    </source>
</evidence>
<dbReference type="GO" id="GO:0004300">
    <property type="term" value="F:enoyl-CoA hydratase activity"/>
    <property type="evidence" value="ECO:0007669"/>
    <property type="project" value="UniProtKB-EC"/>
</dbReference>
<evidence type="ECO:0000256" key="2">
    <source>
        <dbReference type="ARBA" id="ARBA00012076"/>
    </source>
</evidence>
<evidence type="ECO:0000256" key="4">
    <source>
        <dbReference type="ARBA" id="ARBA00023709"/>
    </source>
</evidence>
<dbReference type="EMBL" id="FWXV01000019">
    <property type="protein sequence ID" value="SMD26994.1"/>
    <property type="molecule type" value="Genomic_DNA"/>
</dbReference>
<evidence type="ECO:0000313" key="8">
    <source>
        <dbReference type="Proteomes" id="UP000192674"/>
    </source>
</evidence>
<dbReference type="Proteomes" id="UP000192674">
    <property type="component" value="Unassembled WGS sequence"/>
</dbReference>
<sequence length="275" mass="29369">MVFQRSAPSGTHEVTTVSISDYETLHVEDSDDFVTLTVTRPSARNALSHQVLTELKDFLSTAAKPMILTGAPGPAFVAGADIREMAAMSPDEGEQFGRLGQDVMNLLEAVPAPVIACVDGYALGGGCELAMACDFIYATSKAVFGQPEVLLGLIPGFGGCVRLQQLVGPGRARELIYSGRKVDAEEARRIGLVNEVFDSREDMLAAARRSLGTIAANSPAAVALCKATVNSARGQEVRAGLSIELASFRRTFTTRDMIEGTTAFLAKRKPVFRRV</sequence>
<dbReference type="PANTHER" id="PTHR11941:SF54">
    <property type="entry name" value="ENOYL-COA HYDRATASE, MITOCHONDRIAL"/>
    <property type="match status" value="1"/>
</dbReference>
<comment type="catalytic activity">
    <reaction evidence="5">
        <text>a 4-saturated-(3S)-3-hydroxyacyl-CoA = a (3E)-enoyl-CoA + H2O</text>
        <dbReference type="Rhea" id="RHEA:20724"/>
        <dbReference type="ChEBI" id="CHEBI:15377"/>
        <dbReference type="ChEBI" id="CHEBI:58521"/>
        <dbReference type="ChEBI" id="CHEBI:137480"/>
        <dbReference type="EC" id="4.2.1.17"/>
    </reaction>
</comment>
<evidence type="ECO:0000256" key="5">
    <source>
        <dbReference type="ARBA" id="ARBA00023717"/>
    </source>
</evidence>
<dbReference type="EC" id="4.2.1.17" evidence="2"/>
<dbReference type="InterPro" id="IPR029045">
    <property type="entry name" value="ClpP/crotonase-like_dom_sf"/>
</dbReference>
<dbReference type="SUPFAM" id="SSF52096">
    <property type="entry name" value="ClpP/crotonase"/>
    <property type="match status" value="1"/>
</dbReference>
<dbReference type="PANTHER" id="PTHR11941">
    <property type="entry name" value="ENOYL-COA HYDRATASE-RELATED"/>
    <property type="match status" value="1"/>
</dbReference>
<organism evidence="7 8">
    <name type="scientific">Kibdelosporangium aridum</name>
    <dbReference type="NCBI Taxonomy" id="2030"/>
    <lineage>
        <taxon>Bacteria</taxon>
        <taxon>Bacillati</taxon>
        <taxon>Actinomycetota</taxon>
        <taxon>Actinomycetes</taxon>
        <taxon>Pseudonocardiales</taxon>
        <taxon>Pseudonocardiaceae</taxon>
        <taxon>Kibdelosporangium</taxon>
    </lineage>
</organism>
<comment type="catalytic activity">
    <reaction evidence="4">
        <text>a (3S)-3-hydroxyacyl-CoA = a (2E)-enoyl-CoA + H2O</text>
        <dbReference type="Rhea" id="RHEA:16105"/>
        <dbReference type="ChEBI" id="CHEBI:15377"/>
        <dbReference type="ChEBI" id="CHEBI:57318"/>
        <dbReference type="ChEBI" id="CHEBI:58856"/>
        <dbReference type="EC" id="4.2.1.17"/>
    </reaction>
</comment>
<dbReference type="GO" id="GO:0006635">
    <property type="term" value="P:fatty acid beta-oxidation"/>
    <property type="evidence" value="ECO:0007669"/>
    <property type="project" value="TreeGrafter"/>
</dbReference>
<gene>
    <name evidence="7" type="ORF">SAMN05661093_10583</name>
</gene>
<comment type="similarity">
    <text evidence="1 6">Belongs to the enoyl-CoA hydratase/isomerase family.</text>
</comment>
<dbReference type="Pfam" id="PF00378">
    <property type="entry name" value="ECH_1"/>
    <property type="match status" value="1"/>
</dbReference>
<dbReference type="InterPro" id="IPR018376">
    <property type="entry name" value="Enoyl-CoA_hyd/isom_CS"/>
</dbReference>
<dbReference type="FunFam" id="1.10.12.10:FF:000001">
    <property type="entry name" value="Probable enoyl-CoA hydratase, mitochondrial"/>
    <property type="match status" value="1"/>
</dbReference>
<dbReference type="InterPro" id="IPR001753">
    <property type="entry name" value="Enoyl-CoA_hydra/iso"/>
</dbReference>
<keyword evidence="8" id="KW-1185">Reference proteome</keyword>
<protein>
    <recommendedName>
        <fullName evidence="2">enoyl-CoA hydratase</fullName>
        <ecNumber evidence="2">4.2.1.17</ecNumber>
    </recommendedName>
</protein>
<name>A0A1Y5Y802_KIBAR</name>
<dbReference type="Gene3D" id="3.90.226.10">
    <property type="entry name" value="2-enoyl-CoA Hydratase, Chain A, domain 1"/>
    <property type="match status" value="1"/>
</dbReference>
<evidence type="ECO:0000256" key="3">
    <source>
        <dbReference type="ARBA" id="ARBA00023239"/>
    </source>
</evidence>